<proteinExistence type="predicted"/>
<protein>
    <submittedName>
        <fullName evidence="2">Uncharacterized protein</fullName>
    </submittedName>
</protein>
<organism evidence="2 3">
    <name type="scientific">Pleurodeles waltl</name>
    <name type="common">Iberian ribbed newt</name>
    <dbReference type="NCBI Taxonomy" id="8319"/>
    <lineage>
        <taxon>Eukaryota</taxon>
        <taxon>Metazoa</taxon>
        <taxon>Chordata</taxon>
        <taxon>Craniata</taxon>
        <taxon>Vertebrata</taxon>
        <taxon>Euteleostomi</taxon>
        <taxon>Amphibia</taxon>
        <taxon>Batrachia</taxon>
        <taxon>Caudata</taxon>
        <taxon>Salamandroidea</taxon>
        <taxon>Salamandridae</taxon>
        <taxon>Pleurodelinae</taxon>
        <taxon>Pleurodeles</taxon>
    </lineage>
</organism>
<accession>A0AAV7UA78</accession>
<evidence type="ECO:0000256" key="1">
    <source>
        <dbReference type="SAM" id="MobiDB-lite"/>
    </source>
</evidence>
<evidence type="ECO:0000313" key="2">
    <source>
        <dbReference type="EMBL" id="KAJ1184899.1"/>
    </source>
</evidence>
<feature type="region of interest" description="Disordered" evidence="1">
    <location>
        <begin position="1"/>
        <end position="20"/>
    </location>
</feature>
<dbReference type="Proteomes" id="UP001066276">
    <property type="component" value="Chromosome 3_1"/>
</dbReference>
<keyword evidence="3" id="KW-1185">Reference proteome</keyword>
<feature type="region of interest" description="Disordered" evidence="1">
    <location>
        <begin position="97"/>
        <end position="121"/>
    </location>
</feature>
<feature type="region of interest" description="Disordered" evidence="1">
    <location>
        <begin position="176"/>
        <end position="210"/>
    </location>
</feature>
<reference evidence="2" key="1">
    <citation type="journal article" date="2022" name="bioRxiv">
        <title>Sequencing and chromosome-scale assembly of the giantPleurodeles waltlgenome.</title>
        <authorList>
            <person name="Brown T."/>
            <person name="Elewa A."/>
            <person name="Iarovenko S."/>
            <person name="Subramanian E."/>
            <person name="Araus A.J."/>
            <person name="Petzold A."/>
            <person name="Susuki M."/>
            <person name="Suzuki K.-i.T."/>
            <person name="Hayashi T."/>
            <person name="Toyoda A."/>
            <person name="Oliveira C."/>
            <person name="Osipova E."/>
            <person name="Leigh N.D."/>
            <person name="Simon A."/>
            <person name="Yun M.H."/>
        </authorList>
    </citation>
    <scope>NUCLEOTIDE SEQUENCE</scope>
    <source>
        <strain evidence="2">20211129_DDA</strain>
        <tissue evidence="2">Liver</tissue>
    </source>
</reference>
<gene>
    <name evidence="2" type="ORF">NDU88_001696</name>
</gene>
<sequence length="312" mass="33539">MHLRPLRRLGSLSDRPNKQVHLLPGPAPCISLGSRHKPSSPKALGPLHVCRRFPAAELWAAGPPARVKAGTAALLPHRPQAPAQDAPHLKRGNLAAGALNSLGCPPRQAPRPGPATLQSPPMQSSYPVDFISSNWPCNTSEESKKTEVNLEAVFQIVDELHCSSKLEMLKVNTVDNQEESAQQPESDQQMPANQAISNEASCNREPSQLESLTPVASDITSFVVGSEQSITCSLQQASNFLYTAHSNHVTQSTKDATLTVCAGNPASEGTEEVSVKLEKELTQSSSELAVVLVEEHLPGNTLQVRTQLSLLR</sequence>
<dbReference type="AlphaFoldDB" id="A0AAV7UA78"/>
<evidence type="ECO:0000313" key="3">
    <source>
        <dbReference type="Proteomes" id="UP001066276"/>
    </source>
</evidence>
<name>A0AAV7UA78_PLEWA</name>
<dbReference type="EMBL" id="JANPWB010000005">
    <property type="protein sequence ID" value="KAJ1184899.1"/>
    <property type="molecule type" value="Genomic_DNA"/>
</dbReference>
<comment type="caution">
    <text evidence="2">The sequence shown here is derived from an EMBL/GenBank/DDBJ whole genome shotgun (WGS) entry which is preliminary data.</text>
</comment>